<reference evidence="2" key="1">
    <citation type="submission" date="2020-02" db="EMBL/GenBank/DDBJ databases">
        <authorList>
            <person name="Meier V. D."/>
        </authorList>
    </citation>
    <scope>NUCLEOTIDE SEQUENCE</scope>
    <source>
        <strain evidence="2">AVDCRST_MAG54</strain>
    </source>
</reference>
<name>A0A6J4HTI8_9PSEU</name>
<dbReference type="EMBL" id="CADCTH010000140">
    <property type="protein sequence ID" value="CAA9231441.1"/>
    <property type="molecule type" value="Genomic_DNA"/>
</dbReference>
<feature type="region of interest" description="Disordered" evidence="1">
    <location>
        <begin position="1"/>
        <end position="73"/>
    </location>
</feature>
<dbReference type="AlphaFoldDB" id="A0A6J4HTI8"/>
<organism evidence="2">
    <name type="scientific">uncultured Actinomycetospora sp</name>
    <dbReference type="NCBI Taxonomy" id="1135996"/>
    <lineage>
        <taxon>Bacteria</taxon>
        <taxon>Bacillati</taxon>
        <taxon>Actinomycetota</taxon>
        <taxon>Actinomycetes</taxon>
        <taxon>Pseudonocardiales</taxon>
        <taxon>Pseudonocardiaceae</taxon>
        <taxon>Actinomycetospora</taxon>
        <taxon>environmental samples</taxon>
    </lineage>
</organism>
<gene>
    <name evidence="2" type="ORF">AVDCRST_MAG54-1036</name>
</gene>
<evidence type="ECO:0000313" key="2">
    <source>
        <dbReference type="EMBL" id="CAA9231441.1"/>
    </source>
</evidence>
<keyword evidence="2" id="KW-0378">Hydrolase</keyword>
<feature type="non-terminal residue" evidence="2">
    <location>
        <position position="73"/>
    </location>
</feature>
<feature type="compositionally biased region" description="Low complexity" evidence="1">
    <location>
        <begin position="39"/>
        <end position="56"/>
    </location>
</feature>
<proteinExistence type="predicted"/>
<sequence length="73" mass="7307">WTPSPVTACTSRSPSTAPPTARPSCCCTASPRRRRAGSRSRAGSPTPGTGCSPPTSAATRRGPARPDAAPTAS</sequence>
<feature type="non-terminal residue" evidence="2">
    <location>
        <position position="1"/>
    </location>
</feature>
<evidence type="ECO:0000256" key="1">
    <source>
        <dbReference type="SAM" id="MobiDB-lite"/>
    </source>
</evidence>
<dbReference type="EC" id="3.3.2.9" evidence="2"/>
<dbReference type="GO" id="GO:0033961">
    <property type="term" value="F:cis-stilbene-oxide hydrolase activity"/>
    <property type="evidence" value="ECO:0007669"/>
    <property type="project" value="UniProtKB-EC"/>
</dbReference>
<protein>
    <submittedName>
        <fullName evidence="2">Epoxide hydrolase</fullName>
        <ecNumber evidence="2">3.3.2.9</ecNumber>
    </submittedName>
</protein>
<accession>A0A6J4HTI8</accession>